<dbReference type="InterPro" id="IPR003594">
    <property type="entry name" value="HATPase_dom"/>
</dbReference>
<comment type="catalytic activity">
    <reaction evidence="1">
        <text>ATP + protein L-histidine = ADP + protein N-phospho-L-histidine.</text>
        <dbReference type="EC" id="2.7.13.3"/>
    </reaction>
</comment>
<gene>
    <name evidence="12" type="ORF">SNOD_00930</name>
</gene>
<evidence type="ECO:0000256" key="5">
    <source>
        <dbReference type="ARBA" id="ARBA00022741"/>
    </source>
</evidence>
<feature type="transmembrane region" description="Helical" evidence="10">
    <location>
        <begin position="41"/>
        <end position="58"/>
    </location>
</feature>
<evidence type="ECO:0000256" key="3">
    <source>
        <dbReference type="ARBA" id="ARBA00022553"/>
    </source>
</evidence>
<dbReference type="GO" id="GO:0016020">
    <property type="term" value="C:membrane"/>
    <property type="evidence" value="ECO:0007669"/>
    <property type="project" value="InterPro"/>
</dbReference>
<keyword evidence="10" id="KW-0472">Membrane</keyword>
<dbReference type="Pfam" id="PF02518">
    <property type="entry name" value="HATPase_c"/>
    <property type="match status" value="1"/>
</dbReference>
<protein>
    <recommendedName>
        <fullName evidence="2">histidine kinase</fullName>
        <ecNumber evidence="2">2.7.13.3</ecNumber>
    </recommendedName>
</protein>
<dbReference type="Gene3D" id="3.30.565.10">
    <property type="entry name" value="Histidine kinase-like ATPase, C-terminal domain"/>
    <property type="match status" value="1"/>
</dbReference>
<dbReference type="GO" id="GO:0046983">
    <property type="term" value="F:protein dimerization activity"/>
    <property type="evidence" value="ECO:0007669"/>
    <property type="project" value="InterPro"/>
</dbReference>
<evidence type="ECO:0000256" key="4">
    <source>
        <dbReference type="ARBA" id="ARBA00022679"/>
    </source>
</evidence>
<dbReference type="CDD" id="cd16917">
    <property type="entry name" value="HATPase_UhpB-NarQ-NarX-like"/>
    <property type="match status" value="1"/>
</dbReference>
<evidence type="ECO:0000256" key="9">
    <source>
        <dbReference type="SAM" id="MobiDB-lite"/>
    </source>
</evidence>
<keyword evidence="8" id="KW-0902">Two-component regulatory system</keyword>
<evidence type="ECO:0000259" key="11">
    <source>
        <dbReference type="SMART" id="SM00387"/>
    </source>
</evidence>
<dbReference type="InterPro" id="IPR055558">
    <property type="entry name" value="DUF7134"/>
</dbReference>
<reference evidence="13" key="1">
    <citation type="submission" date="2014-09" db="EMBL/GenBank/DDBJ databases">
        <title>Sequence of the Streptomyces nodosus genome.</title>
        <authorList>
            <person name="Sweeney P."/>
            <person name="Stephens N."/>
            <person name="Murphy C."/>
            <person name="Caffrey P."/>
        </authorList>
    </citation>
    <scope>NUCLEOTIDE SEQUENCE [LARGE SCALE GENOMIC DNA]</scope>
    <source>
        <strain evidence="13">ATCC 14899</strain>
    </source>
</reference>
<dbReference type="GO" id="GO:0000155">
    <property type="term" value="F:phosphorelay sensor kinase activity"/>
    <property type="evidence" value="ECO:0007669"/>
    <property type="project" value="InterPro"/>
</dbReference>
<evidence type="ECO:0000256" key="10">
    <source>
        <dbReference type="SAM" id="Phobius"/>
    </source>
</evidence>
<keyword evidence="13" id="KW-1185">Reference proteome</keyword>
<dbReference type="Gene3D" id="1.20.5.1930">
    <property type="match status" value="1"/>
</dbReference>
<evidence type="ECO:0000256" key="8">
    <source>
        <dbReference type="ARBA" id="ARBA00023012"/>
    </source>
</evidence>
<keyword evidence="10" id="KW-0812">Transmembrane</keyword>
<dbReference type="AlphaFoldDB" id="A0A0B5D6U5"/>
<keyword evidence="6 12" id="KW-0418">Kinase</keyword>
<proteinExistence type="predicted"/>
<dbReference type="SMART" id="SM00387">
    <property type="entry name" value="HATPase_c"/>
    <property type="match status" value="1"/>
</dbReference>
<accession>A0A0B5D6U5</accession>
<dbReference type="SUPFAM" id="SSF55874">
    <property type="entry name" value="ATPase domain of HSP90 chaperone/DNA topoisomerase II/histidine kinase"/>
    <property type="match status" value="1"/>
</dbReference>
<sequence>MAADDGGVSVTTQSPMWSHPQAERWVGAGRRLRHADRRRPWVLDVCVVLVVLLAIGIPDLISEAAFARKAGLPTTGIIGLQLGLTLPLLWRRKKPSAALAAVLAVFLIQWPLDVLLNTDIAVFVALYSLARHGRLRHLAVGGAWVLAALVQAALRVPDAISPIGALFFLWSTATAAMALGLGLRVNQDYLAALRRSAAQLEIEREQRDRLAVAAERTRIARDMHDIVGHHLSVMIGLADGGAQAIGAAPERSRQALQLISGSGRQALSELRRTLTVLHDEQDQDAAEQPALHPQPGLSDLASLCDRVRAAGPEITLTTTGGLVTLDTGTQLAAYRIVQEALTNMLKHAGKKTQASVTVSRDADALHIRIEDTGPPTASTQSQPSREKEASGAGHGIVGMKERAAVYEGTVTAGPRPGGGWTVHAALRVPPALTSRGRTAETA</sequence>
<feature type="transmembrane region" description="Helical" evidence="10">
    <location>
        <begin position="97"/>
        <end position="129"/>
    </location>
</feature>
<dbReference type="EC" id="2.7.13.3" evidence="2"/>
<dbReference type="EMBL" id="CP009313">
    <property type="protein sequence ID" value="AJE38799.1"/>
    <property type="molecule type" value="Genomic_DNA"/>
</dbReference>
<reference evidence="12 13" key="2">
    <citation type="journal article" date="2016" name="Appl. Microbiol. Biotechnol.">
        <title>Exploiting the genome sequence of Streptomyces nodosus for enhanced antibiotic production.</title>
        <authorList>
            <person name="Sweeney P."/>
            <person name="Murphy C.D."/>
            <person name="Caffrey P."/>
        </authorList>
    </citation>
    <scope>NUCLEOTIDE SEQUENCE [LARGE SCALE GENOMIC DNA]</scope>
    <source>
        <strain evidence="12 13">ATCC 14899</strain>
    </source>
</reference>
<name>A0A0B5D6U5_9ACTN</name>
<evidence type="ECO:0000256" key="1">
    <source>
        <dbReference type="ARBA" id="ARBA00000085"/>
    </source>
</evidence>
<dbReference type="HOGENOM" id="CLU_000445_20_1_11"/>
<evidence type="ECO:0000256" key="7">
    <source>
        <dbReference type="ARBA" id="ARBA00022840"/>
    </source>
</evidence>
<evidence type="ECO:0000256" key="6">
    <source>
        <dbReference type="ARBA" id="ARBA00022777"/>
    </source>
</evidence>
<dbReference type="PANTHER" id="PTHR24421">
    <property type="entry name" value="NITRATE/NITRITE SENSOR PROTEIN NARX-RELATED"/>
    <property type="match status" value="1"/>
</dbReference>
<evidence type="ECO:0000256" key="2">
    <source>
        <dbReference type="ARBA" id="ARBA00012438"/>
    </source>
</evidence>
<dbReference type="Pfam" id="PF23539">
    <property type="entry name" value="DUF7134"/>
    <property type="match status" value="1"/>
</dbReference>
<evidence type="ECO:0000313" key="12">
    <source>
        <dbReference type="EMBL" id="AJE38799.1"/>
    </source>
</evidence>
<dbReference type="GO" id="GO:0005524">
    <property type="term" value="F:ATP binding"/>
    <property type="evidence" value="ECO:0007669"/>
    <property type="project" value="UniProtKB-KW"/>
</dbReference>
<keyword evidence="4" id="KW-0808">Transferase</keyword>
<feature type="transmembrane region" description="Helical" evidence="10">
    <location>
        <begin position="166"/>
        <end position="185"/>
    </location>
</feature>
<dbReference type="STRING" id="40318.SNOD_00930"/>
<keyword evidence="10" id="KW-1133">Transmembrane helix</keyword>
<dbReference type="Pfam" id="PF07730">
    <property type="entry name" value="HisKA_3"/>
    <property type="match status" value="1"/>
</dbReference>
<dbReference type="InterPro" id="IPR011712">
    <property type="entry name" value="Sig_transdc_His_kin_sub3_dim/P"/>
</dbReference>
<feature type="domain" description="Histidine kinase/HSP90-like ATPase" evidence="11">
    <location>
        <begin position="328"/>
        <end position="432"/>
    </location>
</feature>
<organism evidence="12 13">
    <name type="scientific">Streptomyces nodosus</name>
    <dbReference type="NCBI Taxonomy" id="40318"/>
    <lineage>
        <taxon>Bacteria</taxon>
        <taxon>Bacillati</taxon>
        <taxon>Actinomycetota</taxon>
        <taxon>Actinomycetes</taxon>
        <taxon>Kitasatosporales</taxon>
        <taxon>Streptomycetaceae</taxon>
        <taxon>Streptomyces</taxon>
    </lineage>
</organism>
<dbReference type="Proteomes" id="UP000031526">
    <property type="component" value="Chromosome"/>
</dbReference>
<keyword evidence="7" id="KW-0067">ATP-binding</keyword>
<evidence type="ECO:0000313" key="13">
    <source>
        <dbReference type="Proteomes" id="UP000031526"/>
    </source>
</evidence>
<dbReference type="InterPro" id="IPR050482">
    <property type="entry name" value="Sensor_HK_TwoCompSys"/>
</dbReference>
<dbReference type="PANTHER" id="PTHR24421:SF10">
    <property type="entry name" value="NITRATE_NITRITE SENSOR PROTEIN NARQ"/>
    <property type="match status" value="1"/>
</dbReference>
<dbReference type="InterPro" id="IPR036890">
    <property type="entry name" value="HATPase_C_sf"/>
</dbReference>
<keyword evidence="3" id="KW-0597">Phosphoprotein</keyword>
<keyword evidence="5" id="KW-0547">Nucleotide-binding</keyword>
<feature type="transmembrane region" description="Helical" evidence="10">
    <location>
        <begin position="70"/>
        <end position="90"/>
    </location>
</feature>
<feature type="region of interest" description="Disordered" evidence="9">
    <location>
        <begin position="370"/>
        <end position="393"/>
    </location>
</feature>